<dbReference type="HOGENOM" id="CLU_2172995_0_0_1"/>
<dbReference type="Proteomes" id="UP000011082">
    <property type="component" value="Unassembled WGS sequence"/>
</dbReference>
<dbReference type="OrthoDB" id="274944at2759"/>
<proteinExistence type="predicted"/>
<dbReference type="SUPFAM" id="SSF50182">
    <property type="entry name" value="Sm-like ribonucleoproteins"/>
    <property type="match status" value="1"/>
</dbReference>
<dbReference type="RefSeq" id="XP_007603711.1">
    <property type="nucleotide sequence ID" value="XM_007603649.1"/>
</dbReference>
<dbReference type="AlphaFoldDB" id="L2GPW8"/>
<dbReference type="EMBL" id="JH370130">
    <property type="protein sequence ID" value="ELA42943.1"/>
    <property type="molecule type" value="Genomic_DNA"/>
</dbReference>
<keyword evidence="3" id="KW-1185">Reference proteome</keyword>
<evidence type="ECO:0000313" key="3">
    <source>
        <dbReference type="Proteomes" id="UP000011082"/>
    </source>
</evidence>
<accession>L2GPW8</accession>
<dbReference type="GeneID" id="19880976"/>
<gene>
    <name evidence="2" type="ORF">VICG_00258</name>
</gene>
<sequence length="110" mass="12370">MENSSTEDKAPFPEKNGEVQCGYEDELLEDVGRHMAERSEKPPKRTLFNDLRRFKNTHVSIITFGGEAVKGKLLGYDEVANCVIEDENRKITVVFGKAITMVCDGDLHPL</sequence>
<evidence type="ECO:0000313" key="2">
    <source>
        <dbReference type="EMBL" id="ELA42943.1"/>
    </source>
</evidence>
<name>L2GPW8_VITCO</name>
<dbReference type="Pfam" id="PF01423">
    <property type="entry name" value="LSM"/>
    <property type="match status" value="1"/>
</dbReference>
<dbReference type="Gene3D" id="2.30.30.100">
    <property type="match status" value="1"/>
</dbReference>
<dbReference type="InterPro" id="IPR010920">
    <property type="entry name" value="LSM_dom_sf"/>
</dbReference>
<evidence type="ECO:0000259" key="1">
    <source>
        <dbReference type="Pfam" id="PF01423"/>
    </source>
</evidence>
<organism evidence="2 3">
    <name type="scientific">Vittaforma corneae (strain ATCC 50505)</name>
    <name type="common">Microsporidian parasite</name>
    <name type="synonym">Nosema corneum</name>
    <dbReference type="NCBI Taxonomy" id="993615"/>
    <lineage>
        <taxon>Eukaryota</taxon>
        <taxon>Fungi</taxon>
        <taxon>Fungi incertae sedis</taxon>
        <taxon>Microsporidia</taxon>
        <taxon>Nosematidae</taxon>
        <taxon>Vittaforma</taxon>
    </lineage>
</organism>
<reference evidence="3" key="1">
    <citation type="submission" date="2011-05" db="EMBL/GenBank/DDBJ databases">
        <title>The genome sequence of Vittaforma corneae strain ATCC 50505.</title>
        <authorList>
            <consortium name="The Broad Institute Genome Sequencing Platform"/>
            <person name="Cuomo C."/>
            <person name="Didier E."/>
            <person name="Bowers L."/>
            <person name="Young S.K."/>
            <person name="Zeng Q."/>
            <person name="Gargeya S."/>
            <person name="Fitzgerald M."/>
            <person name="Haas B."/>
            <person name="Abouelleil A."/>
            <person name="Alvarado L."/>
            <person name="Arachchi H.M."/>
            <person name="Berlin A."/>
            <person name="Chapman S.B."/>
            <person name="Gearin G."/>
            <person name="Goldberg J."/>
            <person name="Griggs A."/>
            <person name="Gujja S."/>
            <person name="Hansen M."/>
            <person name="Heiman D."/>
            <person name="Howarth C."/>
            <person name="Larimer J."/>
            <person name="Lui A."/>
            <person name="MacDonald P.J.P."/>
            <person name="McCowen C."/>
            <person name="Montmayeur A."/>
            <person name="Murphy C."/>
            <person name="Neiman D."/>
            <person name="Pearson M."/>
            <person name="Priest M."/>
            <person name="Roberts A."/>
            <person name="Saif S."/>
            <person name="Shea T."/>
            <person name="Sisk P."/>
            <person name="Stolte C."/>
            <person name="Sykes S."/>
            <person name="Wortman J."/>
            <person name="Nusbaum C."/>
            <person name="Birren B."/>
        </authorList>
    </citation>
    <scope>NUCLEOTIDE SEQUENCE [LARGE SCALE GENOMIC DNA]</scope>
    <source>
        <strain evidence="3">ATCC 50505</strain>
    </source>
</reference>
<dbReference type="GO" id="GO:0032991">
    <property type="term" value="C:protein-containing complex"/>
    <property type="evidence" value="ECO:0007669"/>
    <property type="project" value="UniProtKB-ARBA"/>
</dbReference>
<dbReference type="InterPro" id="IPR001163">
    <property type="entry name" value="Sm_dom_euk/arc"/>
</dbReference>
<dbReference type="VEuPathDB" id="MicrosporidiaDB:VICG_00258"/>
<feature type="domain" description="Sm" evidence="1">
    <location>
        <begin position="50"/>
        <end position="87"/>
    </location>
</feature>
<dbReference type="InParanoid" id="L2GPW8"/>
<protein>
    <recommendedName>
        <fullName evidence="1">Sm domain-containing protein</fullName>
    </recommendedName>
</protein>